<dbReference type="SUPFAM" id="SSF56349">
    <property type="entry name" value="DNA breaking-rejoining enzymes"/>
    <property type="match status" value="1"/>
</dbReference>
<evidence type="ECO:0000313" key="6">
    <source>
        <dbReference type="Proteomes" id="UP000326486"/>
    </source>
</evidence>
<dbReference type="InterPro" id="IPR010998">
    <property type="entry name" value="Integrase_recombinase_N"/>
</dbReference>
<gene>
    <name evidence="5" type="primary">32</name>
    <name evidence="5" type="ORF">SEA_GILGAMESH_32</name>
</gene>
<comment type="similarity">
    <text evidence="1">Belongs to the 'phage' integrase family.</text>
</comment>
<dbReference type="Gene3D" id="1.10.443.10">
    <property type="entry name" value="Intergrase catalytic core"/>
    <property type="match status" value="1"/>
</dbReference>
<dbReference type="PROSITE" id="PS51898">
    <property type="entry name" value="TYR_RECOMBINASE"/>
    <property type="match status" value="1"/>
</dbReference>
<accession>A0A5J6TT38</accession>
<dbReference type="GO" id="GO:0003677">
    <property type="term" value="F:DNA binding"/>
    <property type="evidence" value="ECO:0007669"/>
    <property type="project" value="UniProtKB-KW"/>
</dbReference>
<dbReference type="Gene3D" id="1.10.150.130">
    <property type="match status" value="1"/>
</dbReference>
<keyword evidence="2" id="KW-0238">DNA-binding</keyword>
<evidence type="ECO:0000313" key="5">
    <source>
        <dbReference type="EMBL" id="QFG13224.1"/>
    </source>
</evidence>
<dbReference type="GO" id="GO:0006310">
    <property type="term" value="P:DNA recombination"/>
    <property type="evidence" value="ECO:0007669"/>
    <property type="project" value="UniProtKB-KW"/>
</dbReference>
<dbReference type="SUPFAM" id="SSF47823">
    <property type="entry name" value="lambda integrase-like, N-terminal domain"/>
    <property type="match status" value="1"/>
</dbReference>
<dbReference type="Pfam" id="PF00589">
    <property type="entry name" value="Phage_integrase"/>
    <property type="match status" value="1"/>
</dbReference>
<feature type="domain" description="Tyr recombinase" evidence="4">
    <location>
        <begin position="159"/>
        <end position="372"/>
    </location>
</feature>
<dbReference type="RefSeq" id="YP_010754500.1">
    <property type="nucleotide sequence ID" value="NC_073461.1"/>
</dbReference>
<dbReference type="InterPro" id="IPR013762">
    <property type="entry name" value="Integrase-like_cat_sf"/>
</dbReference>
<dbReference type="EMBL" id="MN234216">
    <property type="protein sequence ID" value="QFG13224.1"/>
    <property type="molecule type" value="Genomic_DNA"/>
</dbReference>
<dbReference type="KEGG" id="vg:80019094"/>
<evidence type="ECO:0000256" key="1">
    <source>
        <dbReference type="ARBA" id="ARBA00008857"/>
    </source>
</evidence>
<dbReference type="Proteomes" id="UP000326486">
    <property type="component" value="Segment"/>
</dbReference>
<keyword evidence="6" id="KW-1185">Reference proteome</keyword>
<keyword evidence="3" id="KW-0233">DNA recombination</keyword>
<evidence type="ECO:0000256" key="3">
    <source>
        <dbReference type="ARBA" id="ARBA00023172"/>
    </source>
</evidence>
<dbReference type="GO" id="GO:0015074">
    <property type="term" value="P:DNA integration"/>
    <property type="evidence" value="ECO:0007669"/>
    <property type="project" value="InterPro"/>
</dbReference>
<dbReference type="GeneID" id="80019094"/>
<name>A0A5J6TT38_9CAUD</name>
<sequence length="382" mass="42705">MTLRDEDEIVDAELVDDDGTLALVDEAAPPPLVDHNTVLFPGQDLPTAADGPKYSERDLYVSDETAAILQDTDPTDSGPMKAFKKWCVQQGRVPVPCTTATYTEYGRHLMARGLKVSTITNYMSLIKTAMPPGKKPDNSLFLRLLDDYREKHRRALRVRRAFPITLPYLVPMMEKAEESGRPAGLRDAAMFAFGYSFLGRSIEDTNLDIEDLTILPDRIFVWIPEDKSHKGEDQTIPLRDRPDVQLVPRMNRWLACLAEQGITDGPVFRHLLKNGKVATAETRAKKAPVRGQNLRGQFVNDRVKFWFAKAGLVGDGRPITSHGLRAGAATDLAEAKASAVTIRKAGRWREGSRIPEEVYVRPTEDLDRDVFENVPVHDPESS</sequence>
<dbReference type="InterPro" id="IPR011010">
    <property type="entry name" value="DNA_brk_join_enz"/>
</dbReference>
<organism evidence="5 6">
    <name type="scientific">Streptomyces phage Gilgamesh</name>
    <dbReference type="NCBI Taxonomy" id="2599890"/>
    <lineage>
        <taxon>Viruses</taxon>
        <taxon>Duplodnaviria</taxon>
        <taxon>Heunggongvirae</taxon>
        <taxon>Uroviricota</taxon>
        <taxon>Caudoviricetes</taxon>
        <taxon>Gilgameshvirus</taxon>
        <taxon>Gilgameshvirus gilgamesh</taxon>
    </lineage>
</organism>
<proteinExistence type="inferred from homology"/>
<dbReference type="InterPro" id="IPR002104">
    <property type="entry name" value="Integrase_catalytic"/>
</dbReference>
<evidence type="ECO:0000256" key="2">
    <source>
        <dbReference type="ARBA" id="ARBA00023125"/>
    </source>
</evidence>
<protein>
    <submittedName>
        <fullName evidence="5">Tyrosine integrase</fullName>
    </submittedName>
</protein>
<evidence type="ECO:0000259" key="4">
    <source>
        <dbReference type="PROSITE" id="PS51898"/>
    </source>
</evidence>
<reference evidence="5 6" key="1">
    <citation type="submission" date="2019-07" db="EMBL/GenBank/DDBJ databases">
        <authorList>
            <person name="Almisry A."/>
            <person name="Mousa M."/>
            <person name="Gordon L.L."/>
            <person name="Lee M."/>
            <person name="Mandava P."/>
            <person name="Moxley J.T."/>
            <person name="Shaffer C.D."/>
            <person name="Weston-Hafer K.A."/>
            <person name="Garlena R.A."/>
            <person name="Russell D.A."/>
            <person name="Pope W.H."/>
            <person name="Jacobs-Sera D."/>
            <person name="Hatfull G.F."/>
        </authorList>
    </citation>
    <scope>NUCLEOTIDE SEQUENCE [LARGE SCALE GENOMIC DNA]</scope>
</reference>